<evidence type="ECO:0000259" key="1">
    <source>
        <dbReference type="Pfam" id="PF00135"/>
    </source>
</evidence>
<dbReference type="Gene3D" id="3.40.50.1820">
    <property type="entry name" value="alpha/beta hydrolase"/>
    <property type="match status" value="1"/>
</dbReference>
<dbReference type="PANTHER" id="PTHR44590">
    <property type="entry name" value="CARBOXYLIC ESTER HYDROLASE-RELATED"/>
    <property type="match status" value="1"/>
</dbReference>
<dbReference type="Proteomes" id="UP000053676">
    <property type="component" value="Unassembled WGS sequence"/>
</dbReference>
<accession>W2T851</accession>
<gene>
    <name evidence="2" type="ORF">NECAME_03277</name>
</gene>
<dbReference type="STRING" id="51031.W2T851"/>
<dbReference type="InterPro" id="IPR029058">
    <property type="entry name" value="AB_hydrolase_fold"/>
</dbReference>
<proteinExistence type="predicted"/>
<evidence type="ECO:0000313" key="3">
    <source>
        <dbReference type="Proteomes" id="UP000053676"/>
    </source>
</evidence>
<evidence type="ECO:0000313" key="2">
    <source>
        <dbReference type="EMBL" id="ETN77177.1"/>
    </source>
</evidence>
<dbReference type="SUPFAM" id="SSF53474">
    <property type="entry name" value="alpha/beta-Hydrolases"/>
    <property type="match status" value="1"/>
</dbReference>
<name>W2T851_NECAM</name>
<dbReference type="AlphaFoldDB" id="W2T851"/>
<feature type="domain" description="Carboxylesterase type B" evidence="1">
    <location>
        <begin position="29"/>
        <end position="122"/>
    </location>
</feature>
<protein>
    <recommendedName>
        <fullName evidence="1">Carboxylesterase type B domain-containing protein</fullName>
    </recommendedName>
</protein>
<dbReference type="Pfam" id="PF00135">
    <property type="entry name" value="COesterase"/>
    <property type="match status" value="1"/>
</dbReference>
<dbReference type="PANTHER" id="PTHR44590:SF3">
    <property type="entry name" value="CARBOXYLESTERASE TYPE B DOMAIN-CONTAINING PROTEIN"/>
    <property type="match status" value="1"/>
</dbReference>
<dbReference type="KEGG" id="nai:NECAME_03277"/>
<organism evidence="2 3">
    <name type="scientific">Necator americanus</name>
    <name type="common">Human hookworm</name>
    <dbReference type="NCBI Taxonomy" id="51031"/>
    <lineage>
        <taxon>Eukaryota</taxon>
        <taxon>Metazoa</taxon>
        <taxon>Ecdysozoa</taxon>
        <taxon>Nematoda</taxon>
        <taxon>Chromadorea</taxon>
        <taxon>Rhabditida</taxon>
        <taxon>Rhabditina</taxon>
        <taxon>Rhabditomorpha</taxon>
        <taxon>Strongyloidea</taxon>
        <taxon>Ancylostomatidae</taxon>
        <taxon>Bunostominae</taxon>
        <taxon>Necator</taxon>
    </lineage>
</organism>
<dbReference type="OrthoDB" id="5854651at2759"/>
<reference evidence="3" key="1">
    <citation type="journal article" date="2014" name="Nat. Genet.">
        <title>Genome of the human hookworm Necator americanus.</title>
        <authorList>
            <person name="Tang Y.T."/>
            <person name="Gao X."/>
            <person name="Rosa B.A."/>
            <person name="Abubucker S."/>
            <person name="Hallsworth-Pepin K."/>
            <person name="Martin J."/>
            <person name="Tyagi R."/>
            <person name="Heizer E."/>
            <person name="Zhang X."/>
            <person name="Bhonagiri-Palsikar V."/>
            <person name="Minx P."/>
            <person name="Warren W.C."/>
            <person name="Wang Q."/>
            <person name="Zhan B."/>
            <person name="Hotez P.J."/>
            <person name="Sternberg P.W."/>
            <person name="Dougall A."/>
            <person name="Gaze S.T."/>
            <person name="Mulvenna J."/>
            <person name="Sotillo J."/>
            <person name="Ranganathan S."/>
            <person name="Rabelo E.M."/>
            <person name="Wilson R.K."/>
            <person name="Felgner P.L."/>
            <person name="Bethony J."/>
            <person name="Hawdon J.M."/>
            <person name="Gasser R.B."/>
            <person name="Loukas A."/>
            <person name="Mitreva M."/>
        </authorList>
    </citation>
    <scope>NUCLEOTIDE SEQUENCE [LARGE SCALE GENOMIC DNA]</scope>
</reference>
<sequence length="174" mass="20119">MGIAPYLHRLGVSSTDFPKWNRDKLINELKFLSDLLFNVPGVDSILARRNTGWDLYAYFFNHYNDAIWDKNFPMKMKGSPHASEFLYTKDVSFFSEFEFNDEERVVADVFRQSFIEFVKIGVCFLLAQNAKVWIRHDAVDADSGFGEKNEGGAMSEYFNNPKEISLLNINVSVY</sequence>
<dbReference type="EMBL" id="KI660189">
    <property type="protein sequence ID" value="ETN77177.1"/>
    <property type="molecule type" value="Genomic_DNA"/>
</dbReference>
<keyword evidence="3" id="KW-1185">Reference proteome</keyword>
<dbReference type="InterPro" id="IPR002018">
    <property type="entry name" value="CarbesteraseB"/>
</dbReference>